<keyword evidence="6 9" id="KW-0472">Membrane</keyword>
<dbReference type="GO" id="GO:0016020">
    <property type="term" value="C:membrane"/>
    <property type="evidence" value="ECO:0007669"/>
    <property type="project" value="UniProtKB-SubCell"/>
</dbReference>
<dbReference type="AlphaFoldDB" id="A0AAV9PCL9"/>
<dbReference type="InterPro" id="IPR040165">
    <property type="entry name" value="Diminuto-like"/>
</dbReference>
<feature type="region of interest" description="Disordered" evidence="8">
    <location>
        <begin position="1"/>
        <end position="20"/>
    </location>
</feature>
<evidence type="ECO:0000259" key="10">
    <source>
        <dbReference type="PROSITE" id="PS51387"/>
    </source>
</evidence>
<dbReference type="PROSITE" id="PS51387">
    <property type="entry name" value="FAD_PCMH"/>
    <property type="match status" value="1"/>
</dbReference>
<dbReference type="Pfam" id="PF03006">
    <property type="entry name" value="HlyIII"/>
    <property type="match status" value="1"/>
</dbReference>
<evidence type="ECO:0000256" key="5">
    <source>
        <dbReference type="ARBA" id="ARBA00022989"/>
    </source>
</evidence>
<dbReference type="InterPro" id="IPR036318">
    <property type="entry name" value="FAD-bd_PCMH-like_sf"/>
</dbReference>
<feature type="domain" description="FAD-binding PCMH-type" evidence="10">
    <location>
        <begin position="337"/>
        <end position="513"/>
    </location>
</feature>
<evidence type="ECO:0000256" key="9">
    <source>
        <dbReference type="SAM" id="Phobius"/>
    </source>
</evidence>
<accession>A0AAV9PCL9</accession>
<evidence type="ECO:0000313" key="11">
    <source>
        <dbReference type="EMBL" id="KAK5169849.1"/>
    </source>
</evidence>
<dbReference type="EC" id="1.3.1.72" evidence="3"/>
<gene>
    <name evidence="11" type="ORF">LTR77_005827</name>
</gene>
<dbReference type="GO" id="GO:0071949">
    <property type="term" value="F:FAD binding"/>
    <property type="evidence" value="ECO:0007669"/>
    <property type="project" value="InterPro"/>
</dbReference>
<dbReference type="FunFam" id="3.30.465.10:FF:000031">
    <property type="entry name" value="FAD binding domain protein"/>
    <property type="match status" value="1"/>
</dbReference>
<dbReference type="Proteomes" id="UP001337655">
    <property type="component" value="Unassembled WGS sequence"/>
</dbReference>
<feature type="transmembrane region" description="Helical" evidence="9">
    <location>
        <begin position="203"/>
        <end position="221"/>
    </location>
</feature>
<keyword evidence="7" id="KW-0862">Zinc</keyword>
<comment type="subcellular location">
    <subcellularLocation>
        <location evidence="1">Membrane</location>
        <topology evidence="1">Multi-pass membrane protein</topology>
    </subcellularLocation>
    <subcellularLocation>
        <location evidence="2">Membrane</location>
        <topology evidence="2">Single-pass membrane protein</topology>
    </subcellularLocation>
</comment>
<dbReference type="GeneID" id="89927168"/>
<dbReference type="EMBL" id="JAVRRT010000008">
    <property type="protein sequence ID" value="KAK5169849.1"/>
    <property type="molecule type" value="Genomic_DNA"/>
</dbReference>
<feature type="transmembrane region" description="Helical" evidence="9">
    <location>
        <begin position="105"/>
        <end position="124"/>
    </location>
</feature>
<dbReference type="PANTHER" id="PTHR10801">
    <property type="entry name" value="24-DEHYDROCHOLESTEROL REDUCTASE"/>
    <property type="match status" value="1"/>
</dbReference>
<feature type="transmembrane region" description="Helical" evidence="9">
    <location>
        <begin position="72"/>
        <end position="93"/>
    </location>
</feature>
<reference evidence="11 12" key="1">
    <citation type="submission" date="2023-08" db="EMBL/GenBank/DDBJ databases">
        <title>Black Yeasts Isolated from many extreme environments.</title>
        <authorList>
            <person name="Coleine C."/>
            <person name="Stajich J.E."/>
            <person name="Selbmann L."/>
        </authorList>
    </citation>
    <scope>NUCLEOTIDE SEQUENCE [LARGE SCALE GENOMIC DNA]</scope>
    <source>
        <strain evidence="11 12">CCFEE 5935</strain>
    </source>
</reference>
<feature type="transmembrane region" description="Helical" evidence="9">
    <location>
        <begin position="144"/>
        <end position="163"/>
    </location>
</feature>
<feature type="transmembrane region" description="Helical" evidence="9">
    <location>
        <begin position="233"/>
        <end position="254"/>
    </location>
</feature>
<dbReference type="GO" id="GO:0050614">
    <property type="term" value="F:Delta24-sterol reductase activity"/>
    <property type="evidence" value="ECO:0007669"/>
    <property type="project" value="UniProtKB-EC"/>
</dbReference>
<dbReference type="Pfam" id="PF01565">
    <property type="entry name" value="FAD_binding_4"/>
    <property type="match status" value="1"/>
</dbReference>
<feature type="transmembrane region" description="Helical" evidence="9">
    <location>
        <begin position="172"/>
        <end position="191"/>
    </location>
</feature>
<feature type="binding site" evidence="7">
    <location>
        <position position="126"/>
    </location>
    <ligand>
        <name>Zn(2+)</name>
        <dbReference type="ChEBI" id="CHEBI:29105"/>
    </ligand>
</feature>
<dbReference type="SUPFAM" id="SSF56176">
    <property type="entry name" value="FAD-binding/transporter-associated domain-like"/>
    <property type="match status" value="1"/>
</dbReference>
<feature type="binding site" evidence="7">
    <location>
        <position position="289"/>
    </location>
    <ligand>
        <name>Zn(2+)</name>
        <dbReference type="ChEBI" id="CHEBI:29105"/>
    </ligand>
</feature>
<evidence type="ECO:0000256" key="4">
    <source>
        <dbReference type="ARBA" id="ARBA00022692"/>
    </source>
</evidence>
<dbReference type="InterPro" id="IPR016166">
    <property type="entry name" value="FAD-bd_PCMH"/>
</dbReference>
<evidence type="ECO:0000256" key="2">
    <source>
        <dbReference type="ARBA" id="ARBA00004167"/>
    </source>
</evidence>
<evidence type="ECO:0000256" key="7">
    <source>
        <dbReference type="PIRSR" id="PIRSR604254-1"/>
    </source>
</evidence>
<dbReference type="GO" id="GO:0005737">
    <property type="term" value="C:cytoplasm"/>
    <property type="evidence" value="ECO:0007669"/>
    <property type="project" value="TreeGrafter"/>
</dbReference>
<evidence type="ECO:0000256" key="6">
    <source>
        <dbReference type="ARBA" id="ARBA00023136"/>
    </source>
</evidence>
<proteinExistence type="predicted"/>
<dbReference type="Gene3D" id="3.30.465.10">
    <property type="match status" value="1"/>
</dbReference>
<dbReference type="GO" id="GO:0008202">
    <property type="term" value="P:steroid metabolic process"/>
    <property type="evidence" value="ECO:0007669"/>
    <property type="project" value="TreeGrafter"/>
</dbReference>
<evidence type="ECO:0000256" key="1">
    <source>
        <dbReference type="ARBA" id="ARBA00004141"/>
    </source>
</evidence>
<dbReference type="RefSeq" id="XP_064659195.1">
    <property type="nucleotide sequence ID" value="XM_064803070.1"/>
</dbReference>
<protein>
    <recommendedName>
        <fullName evidence="3">Delta(24)-sterol reductase</fullName>
        <ecNumber evidence="3">1.3.1.72</ecNumber>
    </recommendedName>
</protein>
<evidence type="ECO:0000313" key="12">
    <source>
        <dbReference type="Proteomes" id="UP001337655"/>
    </source>
</evidence>
<dbReference type="PANTHER" id="PTHR10801:SF10">
    <property type="entry name" value="FAD BINDING DOMAIN PROTEIN (AFU_ORTHOLOGUE AFUA_6G14300)"/>
    <property type="match status" value="1"/>
</dbReference>
<dbReference type="GO" id="GO:0000246">
    <property type="term" value="F:Delta24(24-1) sterol reductase activity"/>
    <property type="evidence" value="ECO:0007669"/>
    <property type="project" value="TreeGrafter"/>
</dbReference>
<keyword evidence="4 9" id="KW-0812">Transmembrane</keyword>
<sequence length="850" mass="96111">MAEPDSNPPSNEKPLAKQADDATKSTLTVLWNDLPRWMQDNHYIHSGYRPQSNSYYTSAASLGYLHNESVNIYTHLVGALLAVFAAAVLYVEVRPRFEMATPEDIMVFSCFFLGAVVCLGMSATYHTISNHSETVAKFGNRLDYIGIVVLIWGSFIPSIYYGFSAEPNLVRVYWTMITTIGAGTLVVVLYPKFRTPAWRPFRAFMFIAMGLSAVVPVLHGLKLYGYKQLEDQIGLSWLVLQGVLYIAGALIYAVSHPWPIYLNQTLTMIQSRVPEKYSPGTYDIWGSSHQIFHVLVVMAAAAHLAGLLKAYDHEHSHRAAIMSSYGEPWRRYFRPTTNGTSPTTIEEHERAVEQIAASVRSFHKRGEKFRIFHGSTNSTRRSALGRDPRKVVDTSKLNHVVAVDQEKMTALVEPNVPMDRLVEETLKYGLIPPVVMEFPGITVGGGYSGTSGESSSFKHGFFDRTLNKVEIVLPTGEIVMASESENADLFRGAAGAVGTLGVTTMVEMQLRRATKYVETTYHPVQGMQEAIEKLHNFTSRPDDFDYIDGIMYSLNSGAIVTGKTTDTPRPELRVQRFGDPRDPWFYLHVKDRIDEQAGPTTDAIPLTDYLFRYDRGGFWVGAATFDYFPGVPFNSFTHWFLDDFLHTRMLYKALHASGQNEYMIIQDLALPYATATEFVERMDAMTGIWPLWLCPLKQSPGPTMHPHIDEHEADGSLKPMLNIGLWGKTPPGKRFVDVNREIEQTLQELKGMKWLYAQSYFPEGDFWKDFDKGWYDALRKKYHAEHLPSVYDKVHVDVEAEQTAREEASVGQRMLDMWPVSGLYGLVKAIESGDYLMARHPGWRDWVARE</sequence>
<organism evidence="11 12">
    <name type="scientific">Saxophila tyrrhenica</name>
    <dbReference type="NCBI Taxonomy" id="1690608"/>
    <lineage>
        <taxon>Eukaryota</taxon>
        <taxon>Fungi</taxon>
        <taxon>Dikarya</taxon>
        <taxon>Ascomycota</taxon>
        <taxon>Pezizomycotina</taxon>
        <taxon>Dothideomycetes</taxon>
        <taxon>Dothideomycetidae</taxon>
        <taxon>Mycosphaerellales</taxon>
        <taxon>Extremaceae</taxon>
        <taxon>Saxophila</taxon>
    </lineage>
</organism>
<name>A0AAV9PCL9_9PEZI</name>
<dbReference type="InterPro" id="IPR016169">
    <property type="entry name" value="FAD-bd_PCMH_sub2"/>
</dbReference>
<feature type="binding site" evidence="7">
    <location>
        <position position="293"/>
    </location>
    <ligand>
        <name>Zn(2+)</name>
        <dbReference type="ChEBI" id="CHEBI:29105"/>
    </ligand>
</feature>
<keyword evidence="7" id="KW-0479">Metal-binding</keyword>
<comment type="caution">
    <text evidence="11">The sequence shown here is derived from an EMBL/GenBank/DDBJ whole genome shotgun (WGS) entry which is preliminary data.</text>
</comment>
<dbReference type="InterPro" id="IPR006094">
    <property type="entry name" value="Oxid_FAD_bind_N"/>
</dbReference>
<dbReference type="InterPro" id="IPR004254">
    <property type="entry name" value="AdipoR/HlyIII-related"/>
</dbReference>
<keyword evidence="5 9" id="KW-1133">Transmembrane helix</keyword>
<evidence type="ECO:0000256" key="8">
    <source>
        <dbReference type="SAM" id="MobiDB-lite"/>
    </source>
</evidence>
<dbReference type="GO" id="GO:0046872">
    <property type="term" value="F:metal ion binding"/>
    <property type="evidence" value="ECO:0007669"/>
    <property type="project" value="UniProtKB-KW"/>
</dbReference>
<evidence type="ECO:0000256" key="3">
    <source>
        <dbReference type="ARBA" id="ARBA00012405"/>
    </source>
</evidence>
<keyword evidence="12" id="KW-1185">Reference proteome</keyword>